<feature type="transmembrane region" description="Helical" evidence="1">
    <location>
        <begin position="27"/>
        <end position="44"/>
    </location>
</feature>
<name>A0A1V8M0R9_9GAMM</name>
<dbReference type="EMBL" id="LPUF01000005">
    <property type="protein sequence ID" value="OQK15164.1"/>
    <property type="molecule type" value="Genomic_DNA"/>
</dbReference>
<organism evidence="2 3">
    <name type="scientific">Methyloprofundus sedimenti</name>
    <dbReference type="NCBI Taxonomy" id="1420851"/>
    <lineage>
        <taxon>Bacteria</taxon>
        <taxon>Pseudomonadati</taxon>
        <taxon>Pseudomonadota</taxon>
        <taxon>Gammaproteobacteria</taxon>
        <taxon>Methylococcales</taxon>
        <taxon>Methylococcaceae</taxon>
        <taxon>Methyloprofundus</taxon>
    </lineage>
</organism>
<dbReference type="Proteomes" id="UP000191980">
    <property type="component" value="Unassembled WGS sequence"/>
</dbReference>
<keyword evidence="1" id="KW-0812">Transmembrane</keyword>
<comment type="caution">
    <text evidence="2">The sequence shown here is derived from an EMBL/GenBank/DDBJ whole genome shotgun (WGS) entry which is preliminary data.</text>
</comment>
<evidence type="ECO:0000313" key="3">
    <source>
        <dbReference type="Proteomes" id="UP000191980"/>
    </source>
</evidence>
<protein>
    <submittedName>
        <fullName evidence="2">Uncharacterized protein</fullName>
    </submittedName>
</protein>
<evidence type="ECO:0000256" key="1">
    <source>
        <dbReference type="SAM" id="Phobius"/>
    </source>
</evidence>
<keyword evidence="1" id="KW-1133">Transmembrane helix</keyword>
<dbReference type="STRING" id="1420851.AU255_18545"/>
<reference evidence="2 3" key="1">
    <citation type="submission" date="2015-12" db="EMBL/GenBank/DDBJ databases">
        <authorList>
            <person name="Shamseldin A."/>
            <person name="Moawad H."/>
            <person name="Abd El-Rahim W.M."/>
            <person name="Sadowsky M.J."/>
        </authorList>
    </citation>
    <scope>NUCLEOTIDE SEQUENCE [LARGE SCALE GENOMIC DNA]</scope>
    <source>
        <strain evidence="2 3">WF1</strain>
    </source>
</reference>
<proteinExistence type="predicted"/>
<dbReference type="RefSeq" id="WP_080524413.1">
    <property type="nucleotide sequence ID" value="NZ_LPUF01000005.1"/>
</dbReference>
<accession>A0A1V8M0R9</accession>
<evidence type="ECO:0000313" key="2">
    <source>
        <dbReference type="EMBL" id="OQK15164.1"/>
    </source>
</evidence>
<gene>
    <name evidence="2" type="ORF">AU255_18545</name>
</gene>
<dbReference type="AlphaFoldDB" id="A0A1V8M0R9"/>
<sequence length="100" mass="11111">MKYYGLLLLGIWLITRSLLELLNVHFSYDKIVLACIAIAAGVFLSTHELKEKLESIGILLLGIWLIIGAAIVLFKFTIPSSHLVMPILALLAGLLLIIRR</sequence>
<feature type="transmembrane region" description="Helical" evidence="1">
    <location>
        <begin position="56"/>
        <end position="74"/>
    </location>
</feature>
<keyword evidence="3" id="KW-1185">Reference proteome</keyword>
<feature type="transmembrane region" description="Helical" evidence="1">
    <location>
        <begin position="80"/>
        <end position="98"/>
    </location>
</feature>
<keyword evidence="1" id="KW-0472">Membrane</keyword>